<dbReference type="Gene3D" id="3.10.20.30">
    <property type="match status" value="1"/>
</dbReference>
<evidence type="ECO:0000313" key="1">
    <source>
        <dbReference type="EMBL" id="ETA78960.1"/>
    </source>
</evidence>
<evidence type="ECO:0000313" key="2">
    <source>
        <dbReference type="Proteomes" id="UP000017747"/>
    </source>
</evidence>
<dbReference type="Proteomes" id="UP000017747">
    <property type="component" value="Unassembled WGS sequence"/>
</dbReference>
<organism evidence="1 2">
    <name type="scientific">Youngiibacter fragilis 232.1</name>
    <dbReference type="NCBI Taxonomy" id="994573"/>
    <lineage>
        <taxon>Bacteria</taxon>
        <taxon>Bacillati</taxon>
        <taxon>Bacillota</taxon>
        <taxon>Clostridia</taxon>
        <taxon>Eubacteriales</taxon>
        <taxon>Clostridiaceae</taxon>
        <taxon>Youngiibacter</taxon>
    </lineage>
</organism>
<reference evidence="1 2" key="1">
    <citation type="journal article" date="2014" name="Genome Announc.">
        <title>Genome Sequence of Youngiibacter fragilis, the Type Strain of the Genus Youngiibacter.</title>
        <authorList>
            <person name="Wawrik C.B."/>
            <person name="Callaghan A.V."/>
            <person name="Stamps B.W."/>
            <person name="Wawrik B."/>
        </authorList>
    </citation>
    <scope>NUCLEOTIDE SEQUENCE [LARGE SCALE GENOMIC DNA]</scope>
    <source>
        <strain evidence="1 2">232.1</strain>
    </source>
</reference>
<name>V7HYA3_9CLOT</name>
<dbReference type="CDD" id="cd17040">
    <property type="entry name" value="Ubl_MoaD_like"/>
    <property type="match status" value="1"/>
</dbReference>
<sequence>MGKIELRGYASFRALFGDTVTFVEIETPCSIEECIDKLDGILDHRLKPMISDKDGNQDIFVRILLNGREIAFLKGPNRMVNDNDILLFIPVLGGG</sequence>
<dbReference type="EMBL" id="AXUN02000235">
    <property type="protein sequence ID" value="ETA78960.1"/>
    <property type="molecule type" value="Genomic_DNA"/>
</dbReference>
<dbReference type="InterPro" id="IPR016155">
    <property type="entry name" value="Mopterin_synth/thiamin_S_b"/>
</dbReference>
<dbReference type="STRING" id="994573.T472_0219575"/>
<dbReference type="AlphaFoldDB" id="V7HYA3"/>
<dbReference type="SUPFAM" id="SSF54285">
    <property type="entry name" value="MoaD/ThiS"/>
    <property type="match status" value="1"/>
</dbReference>
<accession>V7HYA3</accession>
<gene>
    <name evidence="1" type="ORF">T472_0219575</name>
</gene>
<comment type="caution">
    <text evidence="1">The sequence shown here is derived from an EMBL/GenBank/DDBJ whole genome shotgun (WGS) entry which is preliminary data.</text>
</comment>
<proteinExistence type="predicted"/>
<protein>
    <submittedName>
        <fullName evidence="1">MoaD family protein</fullName>
    </submittedName>
</protein>
<keyword evidence="2" id="KW-1185">Reference proteome</keyword>
<dbReference type="RefSeq" id="WP_023387994.1">
    <property type="nucleotide sequence ID" value="NZ_AXUN02000235.1"/>
</dbReference>
<dbReference type="InterPro" id="IPR012675">
    <property type="entry name" value="Beta-grasp_dom_sf"/>
</dbReference>